<dbReference type="PANTHER" id="PTHR43294">
    <property type="entry name" value="SODIUM/POTASSIUM-TRANSPORTING ATPASE SUBUNIT ALPHA"/>
    <property type="match status" value="1"/>
</dbReference>
<evidence type="ECO:0000256" key="6">
    <source>
        <dbReference type="ARBA" id="ARBA00022967"/>
    </source>
</evidence>
<dbReference type="SUPFAM" id="SSF81660">
    <property type="entry name" value="Metal cation-transporting ATPase, ATP-binding domain N"/>
    <property type="match status" value="1"/>
</dbReference>
<keyword evidence="3 10" id="KW-0812">Transmembrane</keyword>
<evidence type="ECO:0000256" key="8">
    <source>
        <dbReference type="ARBA" id="ARBA00023136"/>
    </source>
</evidence>
<dbReference type="InterPro" id="IPR006068">
    <property type="entry name" value="ATPase_P-typ_cation-transptr_C"/>
</dbReference>
<gene>
    <name evidence="12" type="ORF">IWQ60_006948</name>
</gene>
<dbReference type="GO" id="GO:0016887">
    <property type="term" value="F:ATP hydrolysis activity"/>
    <property type="evidence" value="ECO:0007669"/>
    <property type="project" value="InterPro"/>
</dbReference>
<feature type="transmembrane region" description="Helical" evidence="10">
    <location>
        <begin position="1199"/>
        <end position="1218"/>
    </location>
</feature>
<dbReference type="GO" id="GO:0036376">
    <property type="term" value="P:sodium ion export across plasma membrane"/>
    <property type="evidence" value="ECO:0007669"/>
    <property type="project" value="TreeGrafter"/>
</dbReference>
<proteinExistence type="predicted"/>
<dbReference type="EMBL" id="JANBPT010000438">
    <property type="protein sequence ID" value="KAJ1920665.1"/>
    <property type="molecule type" value="Genomic_DNA"/>
</dbReference>
<organism evidence="12 13">
    <name type="scientific">Tieghemiomyces parasiticus</name>
    <dbReference type="NCBI Taxonomy" id="78921"/>
    <lineage>
        <taxon>Eukaryota</taxon>
        <taxon>Fungi</taxon>
        <taxon>Fungi incertae sedis</taxon>
        <taxon>Zoopagomycota</taxon>
        <taxon>Kickxellomycotina</taxon>
        <taxon>Dimargaritomycetes</taxon>
        <taxon>Dimargaritales</taxon>
        <taxon>Dimargaritaceae</taxon>
        <taxon>Tieghemiomyces</taxon>
    </lineage>
</organism>
<feature type="transmembrane region" description="Helical" evidence="10">
    <location>
        <begin position="434"/>
        <end position="456"/>
    </location>
</feature>
<keyword evidence="2" id="KW-1003">Cell membrane</keyword>
<dbReference type="Gene3D" id="1.20.1110.10">
    <property type="entry name" value="Calcium-transporting ATPase, transmembrane domain"/>
    <property type="match status" value="2"/>
</dbReference>
<dbReference type="InterPro" id="IPR023214">
    <property type="entry name" value="HAD_sf"/>
</dbReference>
<dbReference type="Pfam" id="PF00690">
    <property type="entry name" value="Cation_ATPase_N"/>
    <property type="match status" value="1"/>
</dbReference>
<feature type="region of interest" description="Disordered" evidence="9">
    <location>
        <begin position="823"/>
        <end position="849"/>
    </location>
</feature>
<accession>A0A9W8A5D1</accession>
<keyword evidence="6" id="KW-1278">Translocase</keyword>
<name>A0A9W8A5D1_9FUNG</name>
<dbReference type="PROSITE" id="PS00154">
    <property type="entry name" value="ATPASE_E1_E2"/>
    <property type="match status" value="1"/>
</dbReference>
<dbReference type="InterPro" id="IPR050510">
    <property type="entry name" value="Cation_transp_ATPase_P-type"/>
</dbReference>
<feature type="domain" description="Cation-transporting P-type ATPase N-terminal" evidence="11">
    <location>
        <begin position="148"/>
        <end position="221"/>
    </location>
</feature>
<dbReference type="SMART" id="SM00831">
    <property type="entry name" value="Cation_ATPase_N"/>
    <property type="match status" value="1"/>
</dbReference>
<dbReference type="SUPFAM" id="SSF81653">
    <property type="entry name" value="Calcium ATPase, transduction domain A"/>
    <property type="match status" value="1"/>
</dbReference>
<dbReference type="Gene3D" id="2.70.150.10">
    <property type="entry name" value="Calcium-transporting ATPase, cytoplasmic transduction domain A"/>
    <property type="match status" value="1"/>
</dbReference>
<dbReference type="NCBIfam" id="TIGR01494">
    <property type="entry name" value="ATPase_P-type"/>
    <property type="match status" value="2"/>
</dbReference>
<keyword evidence="13" id="KW-1185">Reference proteome</keyword>
<dbReference type="InterPro" id="IPR008250">
    <property type="entry name" value="ATPase_P-typ_transduc_dom_A_sf"/>
</dbReference>
<evidence type="ECO:0000259" key="11">
    <source>
        <dbReference type="SMART" id="SM00831"/>
    </source>
</evidence>
<dbReference type="SFLD" id="SFLDS00003">
    <property type="entry name" value="Haloacid_Dehalogenase"/>
    <property type="match status" value="1"/>
</dbReference>
<dbReference type="InterPro" id="IPR023298">
    <property type="entry name" value="ATPase_P-typ_TM_dom_sf"/>
</dbReference>
<dbReference type="Pfam" id="PF00689">
    <property type="entry name" value="Cation_ATPase_C"/>
    <property type="match status" value="2"/>
</dbReference>
<dbReference type="OrthoDB" id="158672at2759"/>
<comment type="caution">
    <text evidence="12">The sequence shown here is derived from an EMBL/GenBank/DDBJ whole genome shotgun (WGS) entry which is preliminary data.</text>
</comment>
<feature type="region of interest" description="Disordered" evidence="9">
    <location>
        <begin position="606"/>
        <end position="640"/>
    </location>
</feature>
<feature type="region of interest" description="Disordered" evidence="9">
    <location>
        <begin position="1"/>
        <end position="53"/>
    </location>
</feature>
<feature type="transmembrane region" description="Helical" evidence="10">
    <location>
        <begin position="1001"/>
        <end position="1022"/>
    </location>
</feature>
<evidence type="ECO:0000256" key="4">
    <source>
        <dbReference type="ARBA" id="ARBA00022741"/>
    </source>
</evidence>
<dbReference type="GO" id="GO:0005391">
    <property type="term" value="F:P-type sodium:potassium-exchanging transporter activity"/>
    <property type="evidence" value="ECO:0007669"/>
    <property type="project" value="TreeGrafter"/>
</dbReference>
<dbReference type="PRINTS" id="PR00121">
    <property type="entry name" value="NAKATPASE"/>
</dbReference>
<reference evidence="12" key="1">
    <citation type="submission" date="2022-07" db="EMBL/GenBank/DDBJ databases">
        <title>Phylogenomic reconstructions and comparative analyses of Kickxellomycotina fungi.</title>
        <authorList>
            <person name="Reynolds N.K."/>
            <person name="Stajich J.E."/>
            <person name="Barry K."/>
            <person name="Grigoriev I.V."/>
            <person name="Crous P."/>
            <person name="Smith M.E."/>
        </authorList>
    </citation>
    <scope>NUCLEOTIDE SEQUENCE</scope>
    <source>
        <strain evidence="12">RSA 861</strain>
    </source>
</reference>
<dbReference type="GO" id="GO:1990573">
    <property type="term" value="P:potassium ion import across plasma membrane"/>
    <property type="evidence" value="ECO:0007669"/>
    <property type="project" value="TreeGrafter"/>
</dbReference>
<dbReference type="GO" id="GO:0006883">
    <property type="term" value="P:intracellular sodium ion homeostasis"/>
    <property type="evidence" value="ECO:0007669"/>
    <property type="project" value="TreeGrafter"/>
</dbReference>
<dbReference type="AlphaFoldDB" id="A0A9W8A5D1"/>
<feature type="transmembrane region" description="Helical" evidence="10">
    <location>
        <begin position="1075"/>
        <end position="1099"/>
    </location>
</feature>
<dbReference type="SFLD" id="SFLDG00002">
    <property type="entry name" value="C1.7:_P-type_atpase_like"/>
    <property type="match status" value="1"/>
</dbReference>
<dbReference type="Proteomes" id="UP001150569">
    <property type="component" value="Unassembled WGS sequence"/>
</dbReference>
<evidence type="ECO:0000256" key="1">
    <source>
        <dbReference type="ARBA" id="ARBA00004651"/>
    </source>
</evidence>
<evidence type="ECO:0000256" key="5">
    <source>
        <dbReference type="ARBA" id="ARBA00022840"/>
    </source>
</evidence>
<dbReference type="InterPro" id="IPR018303">
    <property type="entry name" value="ATPase_P-typ_P_site"/>
</dbReference>
<dbReference type="Gene3D" id="3.40.1110.10">
    <property type="entry name" value="Calcium-transporting ATPase, cytoplasmic domain N"/>
    <property type="match status" value="2"/>
</dbReference>
<dbReference type="InterPro" id="IPR044492">
    <property type="entry name" value="P_typ_ATPase_HD_dom"/>
</dbReference>
<dbReference type="InterPro" id="IPR059000">
    <property type="entry name" value="ATPase_P-type_domA"/>
</dbReference>
<dbReference type="PRINTS" id="PR00119">
    <property type="entry name" value="CATATPASE"/>
</dbReference>
<dbReference type="GO" id="GO:0005524">
    <property type="term" value="F:ATP binding"/>
    <property type="evidence" value="ECO:0007669"/>
    <property type="project" value="UniProtKB-KW"/>
</dbReference>
<evidence type="ECO:0000256" key="2">
    <source>
        <dbReference type="ARBA" id="ARBA00022475"/>
    </source>
</evidence>
<dbReference type="InterPro" id="IPR001757">
    <property type="entry name" value="P_typ_ATPase"/>
</dbReference>
<dbReference type="Gene3D" id="3.40.50.1000">
    <property type="entry name" value="HAD superfamily/HAD-like"/>
    <property type="match status" value="3"/>
</dbReference>
<feature type="transmembrane region" description="Helical" evidence="10">
    <location>
        <begin position="1028"/>
        <end position="1050"/>
    </location>
</feature>
<dbReference type="PANTHER" id="PTHR43294:SF21">
    <property type="entry name" value="CATION TRANSPORTING ATPASE"/>
    <property type="match status" value="1"/>
</dbReference>
<dbReference type="InterPro" id="IPR036412">
    <property type="entry name" value="HAD-like_sf"/>
</dbReference>
<dbReference type="GO" id="GO:1902600">
    <property type="term" value="P:proton transmembrane transport"/>
    <property type="evidence" value="ECO:0007669"/>
    <property type="project" value="TreeGrafter"/>
</dbReference>
<feature type="transmembrane region" description="Helical" evidence="10">
    <location>
        <begin position="393"/>
        <end position="414"/>
    </location>
</feature>
<protein>
    <recommendedName>
        <fullName evidence="11">Cation-transporting P-type ATPase N-terminal domain-containing protein</fullName>
    </recommendedName>
</protein>
<evidence type="ECO:0000256" key="9">
    <source>
        <dbReference type="SAM" id="MobiDB-lite"/>
    </source>
</evidence>
<feature type="transmembrane region" description="Helical" evidence="10">
    <location>
        <begin position="197"/>
        <end position="220"/>
    </location>
</feature>
<dbReference type="Pfam" id="PF13246">
    <property type="entry name" value="Cation_ATPase"/>
    <property type="match status" value="2"/>
</dbReference>
<evidence type="ECO:0000256" key="3">
    <source>
        <dbReference type="ARBA" id="ARBA00022692"/>
    </source>
</evidence>
<keyword evidence="4" id="KW-0547">Nucleotide-binding</keyword>
<dbReference type="InterPro" id="IPR023299">
    <property type="entry name" value="ATPase_P-typ_cyto_dom_N"/>
</dbReference>
<keyword evidence="5" id="KW-0067">ATP-binding</keyword>
<dbReference type="Pfam" id="PF00122">
    <property type="entry name" value="E1-E2_ATPase"/>
    <property type="match status" value="1"/>
</dbReference>
<dbReference type="GO" id="GO:0030007">
    <property type="term" value="P:intracellular potassium ion homeostasis"/>
    <property type="evidence" value="ECO:0007669"/>
    <property type="project" value="TreeGrafter"/>
</dbReference>
<evidence type="ECO:0000313" key="13">
    <source>
        <dbReference type="Proteomes" id="UP001150569"/>
    </source>
</evidence>
<evidence type="ECO:0000256" key="10">
    <source>
        <dbReference type="SAM" id="Phobius"/>
    </source>
</evidence>
<comment type="subcellular location">
    <subcellularLocation>
        <location evidence="1">Cell membrane</location>
        <topology evidence="1">Multi-pass membrane protein</topology>
    </subcellularLocation>
</comment>
<dbReference type="InterPro" id="IPR004014">
    <property type="entry name" value="ATPase_P-typ_cation-transptr_N"/>
</dbReference>
<evidence type="ECO:0000313" key="12">
    <source>
        <dbReference type="EMBL" id="KAJ1920665.1"/>
    </source>
</evidence>
<feature type="transmembrane region" description="Helical" evidence="10">
    <location>
        <begin position="1138"/>
        <end position="1156"/>
    </location>
</feature>
<dbReference type="SUPFAM" id="SSF56784">
    <property type="entry name" value="HAD-like"/>
    <property type="match status" value="1"/>
</dbReference>
<dbReference type="SUPFAM" id="SSF81665">
    <property type="entry name" value="Calcium ATPase, transmembrane domain M"/>
    <property type="match status" value="1"/>
</dbReference>
<keyword evidence="7 10" id="KW-1133">Transmembrane helix</keyword>
<dbReference type="SFLD" id="SFLDF00027">
    <property type="entry name" value="p-type_atpase"/>
    <property type="match status" value="1"/>
</dbReference>
<feature type="transmembrane region" description="Helical" evidence="10">
    <location>
        <begin position="232"/>
        <end position="251"/>
    </location>
</feature>
<sequence length="1268" mass="138035">MDPANPDVSSQGDKKEPGIEIVAPSTGNRARNDSHGPPRATSFAVPHQDNSLSTRTTSFAGVATHPPYSRTTSYGNMSQHHYVRPHATSFAPSTSHYPLTSRSGTHVSAPAEDVPISLVRTLTVEFRTMSVQMQDGLGRGEIESTDQSFHKLGLPELATMFSTDLGRGLEAPVAQKFLVRDGRNLITPAKSNYVLQLLGYCFGGFGILLWIAAIVCIIAWRPLGSPPDPTNLGLGVLIFIVIALMTAFNAYQDWSSAKTMKSINNMLPASCDVVRDGVLKTIPASELVAGDRVQLGYGTKVPADVRVIESYDLKFDKSVLTGENDPINATVEHTDENFLETRNMGLMGTLITNGSGVGIVVATGDRTVMGRISKLTTSTKKTRSTLQVEINRFVSLIAVLALTTATVVIVTWGAWLRRDYPGFINTSNALVNMIAVMVAFVPEGLPIAVTLALTLVARKMAKQRILVKDLMTVETLGSVNVIASDKTGTLTQNRMFVSNAYAGDETWNITRDANLRATDLAIGFQQLVASTRLCNGAQFDPATLHLPLFDRVIAGDATDSAMLRFSASLAPNDQRIVDSFELLRKIPFNSKNKWMMAIVRSRNPKLGQGLAPEEESRTAEAAPALNRPVSRSGESDTPTEIADGLTLDAKADRGTLGAVGPEADVYGTSNPVLLIKGAPDILVPKTKWYLGSDGTARPFDDQLRTAVVEQQERWSGDGQRVLMVCKRVLKSAAELPEDGDDLEALACLAHSLCVVGLVGIMDPPRPEIHDVVGTCHRAGIRVLMVTGDFALTAAAIAKQVGIFTSDQIDTVANLRSLSVVGDGSVASGPNGHPGSEKAPPANDADSQPDRTREAAYLSLEKAAVHKDDHTITRRHIADEQDHLAHFSGSLLLSGSELGTLTPEQWQQVTQYREIVFARTTPEQKLQIVQQLQMNGGIVAVTGDGVNDAPALKNANIGIAMGGGSDVAIEAAHMVLLDNNFSSILVAIENGRLVFDNLKKCILYLLPAGSFSECVPILINVFLGVPLPLSAFLMICICVLTDLPPSIALMYEGPERDLLTRAPRVPRRDRLVNAKLMLHAYAFAGLLEAFFAHCMFFYYMSSYGGLGLRDLFLAYDKWGNGYKGYTLDELNEHWYTAQTIYFISLVMCQCFGNLLSLRTRYLSIFQHFPFPLPWPRRHRSDCLEVAQAEEAAGPPPGRNLVILAGWACSISLAIFIIYVPFVNNVFNTRPIPVQFFFIPIAYALGMLGLDELRKLAVRHNFLFFPRLAW</sequence>
<dbReference type="Pfam" id="PF08282">
    <property type="entry name" value="Hydrolase_3"/>
    <property type="match status" value="1"/>
</dbReference>
<feature type="transmembrane region" description="Helical" evidence="10">
    <location>
        <begin position="1230"/>
        <end position="1248"/>
    </location>
</feature>
<evidence type="ECO:0000256" key="7">
    <source>
        <dbReference type="ARBA" id="ARBA00022989"/>
    </source>
</evidence>
<keyword evidence="8 10" id="KW-0472">Membrane</keyword>
<dbReference type="GO" id="GO:0005886">
    <property type="term" value="C:plasma membrane"/>
    <property type="evidence" value="ECO:0007669"/>
    <property type="project" value="UniProtKB-SubCell"/>
</dbReference>